<evidence type="ECO:0000313" key="3">
    <source>
        <dbReference type="Proteomes" id="UP001498771"/>
    </source>
</evidence>
<feature type="compositionally biased region" description="Polar residues" evidence="1">
    <location>
        <begin position="297"/>
        <end position="321"/>
    </location>
</feature>
<sequence>MFSRRRRSVSPGAGFKVHSVVRVTDSLDGFSAAGPAAPLSPHSPSYVPENSSFQPSEYNRSRPGADVPPRADVPTIVMTSHQPDARDSSPDELEDSYQTAHSPSSALDYQTAAPDRSYRLSVDSQYSVTSQGSVGSASSVSDSRRNRFSAAFKDKLHLSRSGSADSRGEEATPSPSGGSLVAPYGRARSNSGHRHMRIRSSSSDKQRHLSASSSHLPEDLPALSAEDALEARLKAKEQQDSDAAVYETEMMWESRAVKLAMKESEVDRSVAGMQSLRLSQSSFSGSAASDLSSSTAGNGSLSGVSPTSHAATPFSESTETDLQTAIDLHESGQLEQSTRLFGQLANPEGANHPLAQVLYGLALRHGWGLAPDLNKAIYYFRLAASNSAFIEDAAKRANVKMHARNRKAGVGGAKGELTLAIFELGNCFRYGWGVEQDAVAAKQYYETAANLGDADAMTECAWCYLEGFGCEKDKFLAAQFYRMAEEAGKAEVGQSWIWKPKYDPTPENLSTRKNGSRRRHMFHKK</sequence>
<protein>
    <recommendedName>
        <fullName evidence="4">HCP-like protein</fullName>
    </recommendedName>
</protein>
<feature type="compositionally biased region" description="Low complexity" evidence="1">
    <location>
        <begin position="127"/>
        <end position="141"/>
    </location>
</feature>
<dbReference type="InterPro" id="IPR052945">
    <property type="entry name" value="Mitotic_Regulator"/>
</dbReference>
<accession>A0ABR1F4P4</accession>
<dbReference type="Pfam" id="PF08238">
    <property type="entry name" value="Sel1"/>
    <property type="match status" value="3"/>
</dbReference>
<keyword evidence="3" id="KW-1185">Reference proteome</keyword>
<dbReference type="RefSeq" id="XP_064767810.1">
    <property type="nucleotide sequence ID" value="XM_064909968.1"/>
</dbReference>
<dbReference type="GeneID" id="90035480"/>
<evidence type="ECO:0000256" key="1">
    <source>
        <dbReference type="SAM" id="MobiDB-lite"/>
    </source>
</evidence>
<comment type="caution">
    <text evidence="2">The sequence shown here is derived from an EMBL/GenBank/DDBJ whole genome shotgun (WGS) entry which is preliminary data.</text>
</comment>
<dbReference type="SMART" id="SM00671">
    <property type="entry name" value="SEL1"/>
    <property type="match status" value="3"/>
</dbReference>
<reference evidence="2 3" key="1">
    <citation type="submission" date="2024-03" db="EMBL/GenBank/DDBJ databases">
        <title>Genome-scale model development and genomic sequencing of the oleaginous clade Lipomyces.</title>
        <authorList>
            <consortium name="Lawrence Berkeley National Laboratory"/>
            <person name="Czajka J.J."/>
            <person name="Han Y."/>
            <person name="Kim J."/>
            <person name="Mondo S.J."/>
            <person name="Hofstad B.A."/>
            <person name="Robles A."/>
            <person name="Haridas S."/>
            <person name="Riley R."/>
            <person name="LaButti K."/>
            <person name="Pangilinan J."/>
            <person name="Andreopoulos W."/>
            <person name="Lipzen A."/>
            <person name="Yan J."/>
            <person name="Wang M."/>
            <person name="Ng V."/>
            <person name="Grigoriev I.V."/>
            <person name="Spatafora J.W."/>
            <person name="Magnuson J.K."/>
            <person name="Baker S.E."/>
            <person name="Pomraning K.R."/>
        </authorList>
    </citation>
    <scope>NUCLEOTIDE SEQUENCE [LARGE SCALE GENOMIC DNA]</scope>
    <source>
        <strain evidence="2 3">Phaff 52-87</strain>
    </source>
</reference>
<organism evidence="2 3">
    <name type="scientific">Myxozyma melibiosi</name>
    <dbReference type="NCBI Taxonomy" id="54550"/>
    <lineage>
        <taxon>Eukaryota</taxon>
        <taxon>Fungi</taxon>
        <taxon>Dikarya</taxon>
        <taxon>Ascomycota</taxon>
        <taxon>Saccharomycotina</taxon>
        <taxon>Lipomycetes</taxon>
        <taxon>Lipomycetales</taxon>
        <taxon>Lipomycetaceae</taxon>
        <taxon>Myxozyma</taxon>
    </lineage>
</organism>
<dbReference type="EMBL" id="JBBJBU010000007">
    <property type="protein sequence ID" value="KAK7204777.1"/>
    <property type="molecule type" value="Genomic_DNA"/>
</dbReference>
<name>A0ABR1F4P4_9ASCO</name>
<feature type="region of interest" description="Disordered" evidence="1">
    <location>
        <begin position="158"/>
        <end position="221"/>
    </location>
</feature>
<dbReference type="InterPro" id="IPR006597">
    <property type="entry name" value="Sel1-like"/>
</dbReference>
<feature type="compositionally biased region" description="Low complexity" evidence="1">
    <location>
        <begin position="287"/>
        <end position="296"/>
    </location>
</feature>
<dbReference type="Proteomes" id="UP001498771">
    <property type="component" value="Unassembled WGS sequence"/>
</dbReference>
<feature type="compositionally biased region" description="Polar residues" evidence="1">
    <location>
        <begin position="96"/>
        <end position="108"/>
    </location>
</feature>
<dbReference type="PANTHER" id="PTHR43628">
    <property type="entry name" value="ACTIVATOR OF C KINASE PROTEIN 1-RELATED"/>
    <property type="match status" value="1"/>
</dbReference>
<dbReference type="SUPFAM" id="SSF81901">
    <property type="entry name" value="HCP-like"/>
    <property type="match status" value="1"/>
</dbReference>
<dbReference type="PANTHER" id="PTHR43628:SF1">
    <property type="entry name" value="CHITIN SYNTHASE REGULATORY FACTOR 2-RELATED"/>
    <property type="match status" value="1"/>
</dbReference>
<feature type="region of interest" description="Disordered" evidence="1">
    <location>
        <begin position="29"/>
        <end position="144"/>
    </location>
</feature>
<dbReference type="InterPro" id="IPR011990">
    <property type="entry name" value="TPR-like_helical_dom_sf"/>
</dbReference>
<evidence type="ECO:0008006" key="4">
    <source>
        <dbReference type="Google" id="ProtNLM"/>
    </source>
</evidence>
<dbReference type="Gene3D" id="1.25.40.10">
    <property type="entry name" value="Tetratricopeptide repeat domain"/>
    <property type="match status" value="1"/>
</dbReference>
<feature type="compositionally biased region" description="Polar residues" evidence="1">
    <location>
        <begin position="48"/>
        <end position="58"/>
    </location>
</feature>
<proteinExistence type="predicted"/>
<evidence type="ECO:0000313" key="2">
    <source>
        <dbReference type="EMBL" id="KAK7204777.1"/>
    </source>
</evidence>
<gene>
    <name evidence="2" type="ORF">BZA70DRAFT_184354</name>
</gene>
<feature type="region of interest" description="Disordered" evidence="1">
    <location>
        <begin position="287"/>
        <end position="321"/>
    </location>
</feature>